<feature type="transmembrane region" description="Helical" evidence="1">
    <location>
        <begin position="58"/>
        <end position="84"/>
    </location>
</feature>
<accession>A0AAC9HMH3</accession>
<dbReference type="Pfam" id="PF12730">
    <property type="entry name" value="ABC2_membrane_4"/>
    <property type="match status" value="1"/>
</dbReference>
<feature type="transmembrane region" description="Helical" evidence="1">
    <location>
        <begin position="217"/>
        <end position="236"/>
    </location>
</feature>
<protein>
    <submittedName>
        <fullName evidence="2">Uncharacterized protein</fullName>
    </submittedName>
</protein>
<dbReference type="KEGG" id="ahm:TL08_05295"/>
<feature type="transmembrane region" description="Helical" evidence="1">
    <location>
        <begin position="170"/>
        <end position="188"/>
    </location>
</feature>
<gene>
    <name evidence="2" type="ORF">TL08_05295</name>
</gene>
<keyword evidence="3" id="KW-1185">Reference proteome</keyword>
<feature type="transmembrane region" description="Helical" evidence="1">
    <location>
        <begin position="139"/>
        <end position="158"/>
    </location>
</feature>
<keyword evidence="1" id="KW-1133">Transmembrane helix</keyword>
<dbReference type="EMBL" id="CP014859">
    <property type="protein sequence ID" value="AOS61886.1"/>
    <property type="molecule type" value="Genomic_DNA"/>
</dbReference>
<organism evidence="2 3">
    <name type="scientific">Actinoalloteichus hymeniacidonis</name>
    <dbReference type="NCBI Taxonomy" id="340345"/>
    <lineage>
        <taxon>Bacteria</taxon>
        <taxon>Bacillati</taxon>
        <taxon>Actinomycetota</taxon>
        <taxon>Actinomycetes</taxon>
        <taxon>Pseudonocardiales</taxon>
        <taxon>Pseudonocardiaceae</taxon>
        <taxon>Actinoalloteichus</taxon>
    </lineage>
</organism>
<evidence type="ECO:0000313" key="3">
    <source>
        <dbReference type="Proteomes" id="UP000095210"/>
    </source>
</evidence>
<name>A0AAC9HMH3_9PSEU</name>
<feature type="transmembrane region" description="Helical" evidence="1">
    <location>
        <begin position="105"/>
        <end position="127"/>
    </location>
</feature>
<sequence>MARALTVFARNDLRGARRDPLIIGMILAPLVWIATVRFGTPPVTRMLAENTGFDLTSYYPLILVGFLLLTSPIVIGGVTALLLLDERDAGTLTAMRVTPVSPGDYLAYRSITAVGVTLIFVLGTMSASGILPLALLPSLVPIGVLTGQSTLVIALAILQMAKNKVEGLAALRGMGIVIAGLPLLPAFIEAPWSLVFGIVPTYWPAQAFIAASDGTTWWPYLVGGIVYQTLLLWPLYRRFGQSM</sequence>
<feature type="transmembrane region" description="Helical" evidence="1">
    <location>
        <begin position="21"/>
        <end position="38"/>
    </location>
</feature>
<evidence type="ECO:0000313" key="2">
    <source>
        <dbReference type="EMBL" id="AOS61886.1"/>
    </source>
</evidence>
<dbReference type="Proteomes" id="UP000095210">
    <property type="component" value="Chromosome"/>
</dbReference>
<keyword evidence="1" id="KW-0472">Membrane</keyword>
<reference evidence="3" key="1">
    <citation type="submission" date="2016-03" db="EMBL/GenBank/DDBJ databases">
        <title>Complete genome sequence of the type strain Actinoalloteichus hymeniacidonis DSM 45092.</title>
        <authorList>
            <person name="Schaffert L."/>
            <person name="Albersmeier A."/>
            <person name="Winkler A."/>
            <person name="Kalinowski J."/>
            <person name="Zotchev S."/>
            <person name="Ruckert C."/>
        </authorList>
    </citation>
    <scope>NUCLEOTIDE SEQUENCE [LARGE SCALE GENOMIC DNA]</scope>
    <source>
        <strain evidence="3">HPA177(T) (DSM 45092(T))</strain>
    </source>
</reference>
<dbReference type="RefSeq" id="WP_084642575.1">
    <property type="nucleotide sequence ID" value="NZ_CP014859.1"/>
</dbReference>
<evidence type="ECO:0000256" key="1">
    <source>
        <dbReference type="SAM" id="Phobius"/>
    </source>
</evidence>
<dbReference type="AlphaFoldDB" id="A0AAC9HMH3"/>
<proteinExistence type="predicted"/>
<keyword evidence="1" id="KW-0812">Transmembrane</keyword>